<comment type="caution">
    <text evidence="3">The sequence shown here is derived from an EMBL/GenBank/DDBJ whole genome shotgun (WGS) entry which is preliminary data.</text>
</comment>
<proteinExistence type="predicted"/>
<dbReference type="AlphaFoldDB" id="A0AAD6ZLD5"/>
<feature type="compositionally biased region" description="Low complexity" evidence="1">
    <location>
        <begin position="171"/>
        <end position="194"/>
    </location>
</feature>
<feature type="region of interest" description="Disordered" evidence="1">
    <location>
        <begin position="310"/>
        <end position="344"/>
    </location>
</feature>
<organism evidence="3 4">
    <name type="scientific">Mycena albidolilacea</name>
    <dbReference type="NCBI Taxonomy" id="1033008"/>
    <lineage>
        <taxon>Eukaryota</taxon>
        <taxon>Fungi</taxon>
        <taxon>Dikarya</taxon>
        <taxon>Basidiomycota</taxon>
        <taxon>Agaricomycotina</taxon>
        <taxon>Agaricomycetes</taxon>
        <taxon>Agaricomycetidae</taxon>
        <taxon>Agaricales</taxon>
        <taxon>Marasmiineae</taxon>
        <taxon>Mycenaceae</taxon>
        <taxon>Mycena</taxon>
    </lineage>
</organism>
<evidence type="ECO:0000313" key="3">
    <source>
        <dbReference type="EMBL" id="KAJ7328256.1"/>
    </source>
</evidence>
<gene>
    <name evidence="3" type="ORF">DFH08DRAFT_815763</name>
</gene>
<feature type="compositionally biased region" description="Low complexity" evidence="1">
    <location>
        <begin position="143"/>
        <end position="153"/>
    </location>
</feature>
<accession>A0AAD6ZLD5</accession>
<protein>
    <submittedName>
        <fullName evidence="3">Uncharacterized protein</fullName>
    </submittedName>
</protein>
<keyword evidence="2" id="KW-0732">Signal</keyword>
<feature type="chain" id="PRO_5042030695" evidence="2">
    <location>
        <begin position="23"/>
        <end position="514"/>
    </location>
</feature>
<reference evidence="3" key="1">
    <citation type="submission" date="2023-03" db="EMBL/GenBank/DDBJ databases">
        <title>Massive genome expansion in bonnet fungi (Mycena s.s.) driven by repeated elements and novel gene families across ecological guilds.</title>
        <authorList>
            <consortium name="Lawrence Berkeley National Laboratory"/>
            <person name="Harder C.B."/>
            <person name="Miyauchi S."/>
            <person name="Viragh M."/>
            <person name="Kuo A."/>
            <person name="Thoen E."/>
            <person name="Andreopoulos B."/>
            <person name="Lu D."/>
            <person name="Skrede I."/>
            <person name="Drula E."/>
            <person name="Henrissat B."/>
            <person name="Morin E."/>
            <person name="Kohler A."/>
            <person name="Barry K."/>
            <person name="LaButti K."/>
            <person name="Morin E."/>
            <person name="Salamov A."/>
            <person name="Lipzen A."/>
            <person name="Mereny Z."/>
            <person name="Hegedus B."/>
            <person name="Baldrian P."/>
            <person name="Stursova M."/>
            <person name="Weitz H."/>
            <person name="Taylor A."/>
            <person name="Grigoriev I.V."/>
            <person name="Nagy L.G."/>
            <person name="Martin F."/>
            <person name="Kauserud H."/>
        </authorList>
    </citation>
    <scope>NUCLEOTIDE SEQUENCE</scope>
    <source>
        <strain evidence="3">CBHHK002</strain>
    </source>
</reference>
<sequence>MYMLCGPYLLILILSVQPPGGGVAPPLSGLVRSHKRTLIHLNLAQRAGANHRRLYLFKIITRMVPLRLRHSTEGPGNPPRMIQLASASLKVEDDFHDLRRFVGQWAVHCITKDVPSTYIGCCTAERRGVGGSSHETTLPLRVPSPHHSSPCHSLTTGPSQPHLHPHRQRIDSSSSSDNSGDDLLQFSDGEPPNGLEEEEEEDDPSGKGKRRVRSSGGSSPKWHKSFCREKQGQFILTKVPVFQAIPRCSLPSCTAMTRAEPKCRDRVCHDDGGRPTTRYTAMRRDEVSAATNCPKSDVTQLAGRTEPVDDVDSEMEADRGGLFPPSDRSRSAATPLAHPAPRRGLNARPASQLWGFIIAPKARDLRSLVKFTLSSALASFLVCKLDRWMKPNFMPAEGALSRTDTHSLSLARRADLHARRKMVCAAPNSGEEPLWHVVPEHKSGRERPQLTANGLNYGSSRAIYNSLVQSKVGISYPSGVIRARPICLLDTKYFGAGNMLDPFVNIDPKPVATL</sequence>
<keyword evidence="4" id="KW-1185">Reference proteome</keyword>
<evidence type="ECO:0000256" key="1">
    <source>
        <dbReference type="SAM" id="MobiDB-lite"/>
    </source>
</evidence>
<dbReference type="EMBL" id="JARIHO010000039">
    <property type="protein sequence ID" value="KAJ7328256.1"/>
    <property type="molecule type" value="Genomic_DNA"/>
</dbReference>
<evidence type="ECO:0000313" key="4">
    <source>
        <dbReference type="Proteomes" id="UP001218218"/>
    </source>
</evidence>
<dbReference type="Proteomes" id="UP001218218">
    <property type="component" value="Unassembled WGS sequence"/>
</dbReference>
<evidence type="ECO:0000256" key="2">
    <source>
        <dbReference type="SAM" id="SignalP"/>
    </source>
</evidence>
<feature type="signal peptide" evidence="2">
    <location>
        <begin position="1"/>
        <end position="22"/>
    </location>
</feature>
<name>A0AAD6ZLD5_9AGAR</name>
<feature type="region of interest" description="Disordered" evidence="1">
    <location>
        <begin position="126"/>
        <end position="224"/>
    </location>
</feature>